<evidence type="ECO:0000256" key="1">
    <source>
        <dbReference type="SAM" id="Phobius"/>
    </source>
</evidence>
<name>A0A833RWR7_9POAL</name>
<dbReference type="PANTHER" id="PTHR46477">
    <property type="entry name" value="CYSTEINE/HISTIDINE-RICH C1 DOMAIN FAMILY PROTEIN"/>
    <property type="match status" value="1"/>
</dbReference>
<keyword evidence="1" id="KW-1133">Transmembrane helix</keyword>
<accession>A0A833RWR7</accession>
<dbReference type="SUPFAM" id="SSF57889">
    <property type="entry name" value="Cysteine-rich domain"/>
    <property type="match status" value="1"/>
</dbReference>
<keyword evidence="3" id="KW-1185">Reference proteome</keyword>
<dbReference type="AlphaFoldDB" id="A0A833RWR7"/>
<proteinExistence type="predicted"/>
<keyword evidence="1" id="KW-0812">Transmembrane</keyword>
<gene>
    <name evidence="2" type="ORF">FCM35_KLT00601</name>
</gene>
<organism evidence="2 3">
    <name type="scientific">Carex littledalei</name>
    <dbReference type="NCBI Taxonomy" id="544730"/>
    <lineage>
        <taxon>Eukaryota</taxon>
        <taxon>Viridiplantae</taxon>
        <taxon>Streptophyta</taxon>
        <taxon>Embryophyta</taxon>
        <taxon>Tracheophyta</taxon>
        <taxon>Spermatophyta</taxon>
        <taxon>Magnoliopsida</taxon>
        <taxon>Liliopsida</taxon>
        <taxon>Poales</taxon>
        <taxon>Cyperaceae</taxon>
        <taxon>Cyperoideae</taxon>
        <taxon>Cariceae</taxon>
        <taxon>Carex</taxon>
        <taxon>Carex subgen. Euthyceras</taxon>
    </lineage>
</organism>
<dbReference type="Proteomes" id="UP000623129">
    <property type="component" value="Unassembled WGS sequence"/>
</dbReference>
<sequence>MASANLPYGSNMPRLGNHQTGNLIILFEEGRQVQNCGICNECIKDIVCFCKKCEKCLHLGCAGVGSYYTHDGKKQVMLPMPEELPKSCHECLRITPIDQSIIGRFLKSTNQSAHNLVENANCLIHTSMPGHELQKKHCGTVYKCFGCKEKGFGSHYVCQNASCSFRLHEHCKSPRKSITHKFFPKLSFAFSSSPTIKYCNQCEKKHSTISCNACGMDVNGYFYQSKDGTKHLHPCCANLPHQIECGESGTTMKLEPNTTSKCSYCHEASMMVGNKKTDQIWSYVSECKKKIRLHVPCMRKMLSDFKVIDSTSSRANGSTSVLTLHKKTEVNNMTKLEFQIAAAADARKKWETKFKTIMKYAKIVLGAIISACLGDPTTFIISCIVAFIS</sequence>
<dbReference type="OrthoDB" id="1841377at2759"/>
<reference evidence="2" key="1">
    <citation type="submission" date="2020-01" db="EMBL/GenBank/DDBJ databases">
        <title>Genome sequence of Kobresia littledalei, the first chromosome-level genome in the family Cyperaceae.</title>
        <authorList>
            <person name="Qu G."/>
        </authorList>
    </citation>
    <scope>NUCLEOTIDE SEQUENCE</scope>
    <source>
        <strain evidence="2">C.B.Clarke</strain>
        <tissue evidence="2">Leaf</tissue>
    </source>
</reference>
<evidence type="ECO:0000313" key="3">
    <source>
        <dbReference type="Proteomes" id="UP000623129"/>
    </source>
</evidence>
<feature type="transmembrane region" description="Helical" evidence="1">
    <location>
        <begin position="363"/>
        <end position="388"/>
    </location>
</feature>
<evidence type="ECO:0008006" key="4">
    <source>
        <dbReference type="Google" id="ProtNLM"/>
    </source>
</evidence>
<comment type="caution">
    <text evidence="2">The sequence shown here is derived from an EMBL/GenBank/DDBJ whole genome shotgun (WGS) entry which is preliminary data.</text>
</comment>
<protein>
    <recommendedName>
        <fullName evidence="4">DC1 domain-containing protein</fullName>
    </recommendedName>
</protein>
<dbReference type="EMBL" id="SWLB01000001">
    <property type="protein sequence ID" value="KAF3341963.1"/>
    <property type="molecule type" value="Genomic_DNA"/>
</dbReference>
<evidence type="ECO:0000313" key="2">
    <source>
        <dbReference type="EMBL" id="KAF3341963.1"/>
    </source>
</evidence>
<dbReference type="PANTHER" id="PTHR46477:SF15">
    <property type="entry name" value="CYSTEINE_HISTIDINE-RICH C1 DOMAIN PROTEIN"/>
    <property type="match status" value="1"/>
</dbReference>
<keyword evidence="1" id="KW-0472">Membrane</keyword>
<dbReference type="InterPro" id="IPR046349">
    <property type="entry name" value="C1-like_sf"/>
</dbReference>